<feature type="active site" evidence="7">
    <location>
        <position position="130"/>
    </location>
</feature>
<comment type="caution">
    <text evidence="9">The sequence shown here is derived from an EMBL/GenBank/DDBJ whole genome shotgun (WGS) entry which is preliminary data.</text>
</comment>
<evidence type="ECO:0000256" key="6">
    <source>
        <dbReference type="ARBA" id="ARBA00047422"/>
    </source>
</evidence>
<reference evidence="9 10" key="1">
    <citation type="submission" date="2020-11" db="EMBL/GenBank/DDBJ databases">
        <title>Draft Genome Sequence and Secondary Metabolite Biosynthetic Potential of the Lysobacter niastensis Type strain DSM 18481.</title>
        <authorList>
            <person name="Turrini P."/>
            <person name="Artuso I."/>
            <person name="Tescari M."/>
            <person name="Lugli G.A."/>
            <person name="Frangipani E."/>
            <person name="Ventura M."/>
            <person name="Visca P."/>
        </authorList>
    </citation>
    <scope>NUCLEOTIDE SEQUENCE [LARGE SCALE GENOMIC DNA]</scope>
    <source>
        <strain evidence="9 10">DSM 18481</strain>
    </source>
</reference>
<keyword evidence="3 7" id="KW-0808">Transferase</keyword>
<dbReference type="InterPro" id="IPR050390">
    <property type="entry name" value="C5-Methyltransferase"/>
</dbReference>
<dbReference type="SUPFAM" id="SSF53335">
    <property type="entry name" value="S-adenosyl-L-methionine-dependent methyltransferases"/>
    <property type="match status" value="1"/>
</dbReference>
<protein>
    <recommendedName>
        <fullName evidence="1">DNA (cytosine-5-)-methyltransferase</fullName>
        <ecNumber evidence="1">2.1.1.37</ecNumber>
    </recommendedName>
</protein>
<comment type="similarity">
    <text evidence="7 8">Belongs to the class I-like SAM-binding methyltransferase superfamily. C5-methyltransferase family.</text>
</comment>
<dbReference type="EMBL" id="JADLZT010000008">
    <property type="protein sequence ID" value="MBF6025349.1"/>
    <property type="molecule type" value="Genomic_DNA"/>
</dbReference>
<dbReference type="Gene3D" id="3.90.120.10">
    <property type="entry name" value="DNA Methylase, subunit A, domain 2"/>
    <property type="match status" value="1"/>
</dbReference>
<keyword evidence="10" id="KW-1185">Reference proteome</keyword>
<dbReference type="EC" id="2.1.1.37" evidence="1"/>
<dbReference type="Proteomes" id="UP001429984">
    <property type="component" value="Unassembled WGS sequence"/>
</dbReference>
<dbReference type="InterPro" id="IPR001525">
    <property type="entry name" value="C5_MeTfrase"/>
</dbReference>
<evidence type="ECO:0000256" key="8">
    <source>
        <dbReference type="RuleBase" id="RU000416"/>
    </source>
</evidence>
<dbReference type="GO" id="GO:0003886">
    <property type="term" value="F:DNA (cytosine-5-)-methyltransferase activity"/>
    <property type="evidence" value="ECO:0007669"/>
    <property type="project" value="UniProtKB-EC"/>
</dbReference>
<evidence type="ECO:0000256" key="4">
    <source>
        <dbReference type="ARBA" id="ARBA00022691"/>
    </source>
</evidence>
<evidence type="ECO:0000256" key="2">
    <source>
        <dbReference type="ARBA" id="ARBA00022603"/>
    </source>
</evidence>
<accession>A0ABS0BEA9</accession>
<gene>
    <name evidence="9" type="primary">dcm</name>
    <name evidence="9" type="ORF">IU514_15045</name>
</gene>
<keyword evidence="4 7" id="KW-0949">S-adenosyl-L-methionine</keyword>
<evidence type="ECO:0000256" key="5">
    <source>
        <dbReference type="ARBA" id="ARBA00022747"/>
    </source>
</evidence>
<dbReference type="GO" id="GO:0032259">
    <property type="term" value="P:methylation"/>
    <property type="evidence" value="ECO:0007669"/>
    <property type="project" value="UniProtKB-KW"/>
</dbReference>
<dbReference type="PANTHER" id="PTHR10629">
    <property type="entry name" value="CYTOSINE-SPECIFIC METHYLTRANSFERASE"/>
    <property type="match status" value="1"/>
</dbReference>
<dbReference type="InterPro" id="IPR031303">
    <property type="entry name" value="C5_meth_CS"/>
</dbReference>
<dbReference type="NCBIfam" id="TIGR00675">
    <property type="entry name" value="dcm"/>
    <property type="match status" value="1"/>
</dbReference>
<proteinExistence type="inferred from homology"/>
<organism evidence="9 10">
    <name type="scientific">Lysobacter niastensis</name>
    <dbReference type="NCBI Taxonomy" id="380629"/>
    <lineage>
        <taxon>Bacteria</taxon>
        <taxon>Pseudomonadati</taxon>
        <taxon>Pseudomonadota</taxon>
        <taxon>Gammaproteobacteria</taxon>
        <taxon>Lysobacterales</taxon>
        <taxon>Lysobacteraceae</taxon>
        <taxon>Lysobacter</taxon>
    </lineage>
</organism>
<evidence type="ECO:0000256" key="7">
    <source>
        <dbReference type="PROSITE-ProRule" id="PRU01016"/>
    </source>
</evidence>
<dbReference type="PRINTS" id="PR00105">
    <property type="entry name" value="C5METTRFRASE"/>
</dbReference>
<dbReference type="Pfam" id="PF00145">
    <property type="entry name" value="DNA_methylase"/>
    <property type="match status" value="2"/>
</dbReference>
<evidence type="ECO:0000313" key="10">
    <source>
        <dbReference type="Proteomes" id="UP001429984"/>
    </source>
</evidence>
<name>A0ABS0BEA9_9GAMM</name>
<evidence type="ECO:0000313" key="9">
    <source>
        <dbReference type="EMBL" id="MBF6025349.1"/>
    </source>
</evidence>
<dbReference type="PROSITE" id="PS51679">
    <property type="entry name" value="SAM_MT_C5"/>
    <property type="match status" value="1"/>
</dbReference>
<dbReference type="Gene3D" id="3.40.50.150">
    <property type="entry name" value="Vaccinia Virus protein VP39"/>
    <property type="match status" value="1"/>
</dbReference>
<comment type="catalytic activity">
    <reaction evidence="6">
        <text>a 2'-deoxycytidine in DNA + S-adenosyl-L-methionine = a 5-methyl-2'-deoxycytidine in DNA + S-adenosyl-L-homocysteine + H(+)</text>
        <dbReference type="Rhea" id="RHEA:13681"/>
        <dbReference type="Rhea" id="RHEA-COMP:11369"/>
        <dbReference type="Rhea" id="RHEA-COMP:11370"/>
        <dbReference type="ChEBI" id="CHEBI:15378"/>
        <dbReference type="ChEBI" id="CHEBI:57856"/>
        <dbReference type="ChEBI" id="CHEBI:59789"/>
        <dbReference type="ChEBI" id="CHEBI:85452"/>
        <dbReference type="ChEBI" id="CHEBI:85454"/>
        <dbReference type="EC" id="2.1.1.37"/>
    </reaction>
</comment>
<evidence type="ECO:0000256" key="3">
    <source>
        <dbReference type="ARBA" id="ARBA00022679"/>
    </source>
</evidence>
<keyword evidence="2 7" id="KW-0489">Methyltransferase</keyword>
<dbReference type="PROSITE" id="PS00095">
    <property type="entry name" value="C5_MTASE_2"/>
    <property type="match status" value="1"/>
</dbReference>
<sequence length="503" mass="55873">MQIPVVDIFAGPGGLGEGFSAFVPKPSSQAAPFRIAISAEMESNAARTLRLRAFFRQFAPGEAPASYYDYVAGRTGQPWTDATEAQWVAAGEEARQLTLGVPDHDAFLRERIRPVAQRDQPWVLIGGPPCQAYSLVGRSRNLGKAGYKAEEDHRHFLYTHYLKILKEFRPAAFVMENVKGILSSKVGGELMFPRILEDLHQPGGRNGPRYQIVPLVISNHDSDKDVAGKRFILRAEELGVPQARHRVVLLGLIEGIDPAKGKRLVPLSERFGVSDVIDGLPKLRSGVTDREVGSWCEFAEYVLEKARDASNDEAVAAKLEKFAASVKKRDPGMGGRWIKGATDGDRVPDHLRSWLIDPRLDGVLNHEVREHMASDLKRYAFASAFARVHGHSPRGAKEFPSALYPKHKNWKSGKFVDRFKVQLSGAPSSTVTSHLCKDGHYFIHHDPSQLRSLSVREAARLQTFPDNYFFEGSRGAQFKQVGNAVPPWMARQIAGVVHSYLKP</sequence>
<keyword evidence="5" id="KW-0680">Restriction system</keyword>
<dbReference type="InterPro" id="IPR029063">
    <property type="entry name" value="SAM-dependent_MTases_sf"/>
</dbReference>
<evidence type="ECO:0000256" key="1">
    <source>
        <dbReference type="ARBA" id="ARBA00011975"/>
    </source>
</evidence>
<dbReference type="PANTHER" id="PTHR10629:SF52">
    <property type="entry name" value="DNA (CYTOSINE-5)-METHYLTRANSFERASE 1"/>
    <property type="match status" value="1"/>
</dbReference>